<evidence type="ECO:0000313" key="4">
    <source>
        <dbReference type="WBParaSite" id="BPAG_0000566701-mRNA-1"/>
    </source>
</evidence>
<dbReference type="WBParaSite" id="BPAG_0000566701-mRNA-1">
    <property type="protein sequence ID" value="BPAG_0000566701-mRNA-1"/>
    <property type="gene ID" value="BPAG_0000566701"/>
</dbReference>
<evidence type="ECO:0000259" key="1">
    <source>
        <dbReference type="PROSITE" id="PS50219"/>
    </source>
</evidence>
<evidence type="ECO:0000313" key="2">
    <source>
        <dbReference type="EMBL" id="VDN86815.1"/>
    </source>
</evidence>
<reference evidence="2 3" key="2">
    <citation type="submission" date="2018-11" db="EMBL/GenBank/DDBJ databases">
        <authorList>
            <consortium name="Pathogen Informatics"/>
        </authorList>
    </citation>
    <scope>NUCLEOTIDE SEQUENCE [LARGE SCALE GENOMIC DNA]</scope>
</reference>
<dbReference type="PROSITE" id="PS50219">
    <property type="entry name" value="CNH"/>
    <property type="match status" value="1"/>
</dbReference>
<dbReference type="InterPro" id="IPR001180">
    <property type="entry name" value="CNH_dom"/>
</dbReference>
<dbReference type="PANTHER" id="PTHR12894:SF49">
    <property type="entry name" value="VAM6_VPS39-LIKE PROTEIN"/>
    <property type="match status" value="1"/>
</dbReference>
<dbReference type="GO" id="GO:0016020">
    <property type="term" value="C:membrane"/>
    <property type="evidence" value="ECO:0007669"/>
    <property type="project" value="TreeGrafter"/>
</dbReference>
<feature type="domain" description="CNH" evidence="1">
    <location>
        <begin position="17"/>
        <end position="186"/>
    </location>
</feature>
<dbReference type="PANTHER" id="PTHR12894">
    <property type="entry name" value="CNH DOMAIN CONTAINING"/>
    <property type="match status" value="1"/>
</dbReference>
<dbReference type="GO" id="GO:0006914">
    <property type="term" value="P:autophagy"/>
    <property type="evidence" value="ECO:0007669"/>
    <property type="project" value="TreeGrafter"/>
</dbReference>
<accession>A0A0N4TBT0</accession>
<sequence>MFEAYAPTEIATRLEKSIDVSSLVAHGHAAKVYVGSKAGYLLALNGIREGKRGYDLSICRSFEKKAVNELCCIERHDILLCLTDSQLAAHDLSHPFALKALISDVRPISAFCAGVSEVDGMLYVAVSARKKIFLYKWLVDEFIKMNFEMSLAFFPDSVNYMVWCGPIISVAVQNEYYYMTVFPIKV</sequence>
<keyword evidence="3" id="KW-1185">Reference proteome</keyword>
<evidence type="ECO:0000313" key="3">
    <source>
        <dbReference type="Proteomes" id="UP000278627"/>
    </source>
</evidence>
<reference evidence="4" key="1">
    <citation type="submission" date="2017-02" db="UniProtKB">
        <authorList>
            <consortium name="WormBaseParasite"/>
        </authorList>
    </citation>
    <scope>IDENTIFICATION</scope>
</reference>
<gene>
    <name evidence="2" type="ORF">BPAG_LOCUS5629</name>
</gene>
<protein>
    <submittedName>
        <fullName evidence="4">CNH domain-containing protein</fullName>
    </submittedName>
</protein>
<dbReference type="GO" id="GO:0034058">
    <property type="term" value="P:endosomal vesicle fusion"/>
    <property type="evidence" value="ECO:0007669"/>
    <property type="project" value="TreeGrafter"/>
</dbReference>
<dbReference type="Pfam" id="PF00780">
    <property type="entry name" value="CNH"/>
    <property type="match status" value="1"/>
</dbReference>
<dbReference type="GO" id="GO:0005737">
    <property type="term" value="C:cytoplasm"/>
    <property type="evidence" value="ECO:0007669"/>
    <property type="project" value="TreeGrafter"/>
</dbReference>
<dbReference type="STRING" id="6280.A0A0N4TBT0"/>
<proteinExistence type="predicted"/>
<name>A0A0N4TBT0_BRUPA</name>
<dbReference type="InterPro" id="IPR032914">
    <property type="entry name" value="Vam6/VPS39/TRAP1"/>
</dbReference>
<organism evidence="4">
    <name type="scientific">Brugia pahangi</name>
    <name type="common">Filarial nematode worm</name>
    <dbReference type="NCBI Taxonomy" id="6280"/>
    <lineage>
        <taxon>Eukaryota</taxon>
        <taxon>Metazoa</taxon>
        <taxon>Ecdysozoa</taxon>
        <taxon>Nematoda</taxon>
        <taxon>Chromadorea</taxon>
        <taxon>Rhabditida</taxon>
        <taxon>Spirurina</taxon>
        <taxon>Spiruromorpha</taxon>
        <taxon>Filarioidea</taxon>
        <taxon>Onchocercidae</taxon>
        <taxon>Brugia</taxon>
    </lineage>
</organism>
<dbReference type="EMBL" id="UZAD01004177">
    <property type="protein sequence ID" value="VDN86815.1"/>
    <property type="molecule type" value="Genomic_DNA"/>
</dbReference>
<dbReference type="Proteomes" id="UP000278627">
    <property type="component" value="Unassembled WGS sequence"/>
</dbReference>
<dbReference type="AlphaFoldDB" id="A0A0N4TBT0"/>